<organism evidence="14 15">
    <name type="scientific">Micromonas commoda (strain RCC299 / NOUM17 / CCMP2709)</name>
    <name type="common">Picoplanktonic green alga</name>
    <dbReference type="NCBI Taxonomy" id="296587"/>
    <lineage>
        <taxon>Eukaryota</taxon>
        <taxon>Viridiplantae</taxon>
        <taxon>Chlorophyta</taxon>
        <taxon>Mamiellophyceae</taxon>
        <taxon>Mamiellales</taxon>
        <taxon>Mamiellaceae</taxon>
        <taxon>Micromonas</taxon>
    </lineage>
</organism>
<keyword evidence="4" id="KW-0969">Cilium</keyword>
<dbReference type="PIRSF" id="PIRSF013684">
    <property type="entry name" value="BBS2"/>
    <property type="match status" value="1"/>
</dbReference>
<dbReference type="GeneID" id="8242484"/>
<dbReference type="Pfam" id="PF14781">
    <property type="entry name" value="BBS2_N"/>
    <property type="match status" value="1"/>
</dbReference>
<evidence type="ECO:0000259" key="8">
    <source>
        <dbReference type="Pfam" id="PF14781"/>
    </source>
</evidence>
<dbReference type="Proteomes" id="UP000002009">
    <property type="component" value="Chromosome 4"/>
</dbReference>
<dbReference type="GO" id="GO:0016020">
    <property type="term" value="C:membrane"/>
    <property type="evidence" value="ECO:0007669"/>
    <property type="project" value="TreeGrafter"/>
</dbReference>
<evidence type="ECO:0000256" key="5">
    <source>
        <dbReference type="ARBA" id="ARBA00023212"/>
    </source>
</evidence>
<protein>
    <recommendedName>
        <fullName evidence="16">Bardet-Biedl syndrome 2 protein homolog</fullName>
    </recommendedName>
</protein>
<dbReference type="InParanoid" id="C1E555"/>
<keyword evidence="15" id="KW-1185">Reference proteome</keyword>
<accession>C1E555</accession>
<evidence type="ECO:0000259" key="10">
    <source>
        <dbReference type="Pfam" id="PF14783"/>
    </source>
</evidence>
<dbReference type="AlphaFoldDB" id="C1E555"/>
<dbReference type="Pfam" id="PF23353">
    <property type="entry name" value="BBS2_hp"/>
    <property type="match status" value="1"/>
</dbReference>
<dbReference type="eggNOG" id="ENOG502QPWU">
    <property type="taxonomic scope" value="Eukaryota"/>
</dbReference>
<dbReference type="Pfam" id="PF14782">
    <property type="entry name" value="BBS2_GAE"/>
    <property type="match status" value="1"/>
</dbReference>
<dbReference type="InterPro" id="IPR015943">
    <property type="entry name" value="WD40/YVTN_repeat-like_dom_sf"/>
</dbReference>
<proteinExistence type="predicted"/>
<feature type="coiled-coil region" evidence="7">
    <location>
        <begin position="654"/>
        <end position="681"/>
    </location>
</feature>
<evidence type="ECO:0000313" key="14">
    <source>
        <dbReference type="EMBL" id="ACO62833.1"/>
    </source>
</evidence>
<dbReference type="STRING" id="296587.C1E555"/>
<dbReference type="GO" id="GO:0034464">
    <property type="term" value="C:BBSome"/>
    <property type="evidence" value="ECO:0007669"/>
    <property type="project" value="InterPro"/>
</dbReference>
<feature type="domain" description="BBS2 platform" evidence="11">
    <location>
        <begin position="480"/>
        <end position="573"/>
    </location>
</feature>
<dbReference type="PANTHER" id="PTHR32465:SF0">
    <property type="entry name" value="BARDET-BIEDL SYNDROME 2 PROTEIN"/>
    <property type="match status" value="1"/>
</dbReference>
<evidence type="ECO:0000256" key="7">
    <source>
        <dbReference type="SAM" id="Coils"/>
    </source>
</evidence>
<keyword evidence="5" id="KW-0206">Cytoskeleton</keyword>
<dbReference type="EMBL" id="CP001325">
    <property type="protein sequence ID" value="ACO62833.1"/>
    <property type="molecule type" value="Genomic_DNA"/>
</dbReference>
<feature type="domain" description="Ciliary BBSome complex subunit 2 N-terminal" evidence="8">
    <location>
        <begin position="21"/>
        <end position="118"/>
    </location>
</feature>
<dbReference type="InterPro" id="IPR011047">
    <property type="entry name" value="Quinoprotein_ADH-like_sf"/>
</dbReference>
<evidence type="ECO:0000259" key="11">
    <source>
        <dbReference type="Pfam" id="PF23350"/>
    </source>
</evidence>
<evidence type="ECO:0000256" key="1">
    <source>
        <dbReference type="ARBA" id="ARBA00004138"/>
    </source>
</evidence>
<feature type="domain" description="BBS2 C-terminal helix bundle" evidence="12">
    <location>
        <begin position="689"/>
        <end position="714"/>
    </location>
</feature>
<dbReference type="InterPro" id="IPR016616">
    <property type="entry name" value="Bardet-Biedl_syndrome_2_prot"/>
</dbReference>
<evidence type="ECO:0000259" key="13">
    <source>
        <dbReference type="Pfam" id="PF23353"/>
    </source>
</evidence>
<dbReference type="RefSeq" id="XP_002501575.1">
    <property type="nucleotide sequence ID" value="XM_002501529.1"/>
</dbReference>
<keyword evidence="3" id="KW-0963">Cytoplasm</keyword>
<feature type="domain" description="BBS2 hairpin" evidence="13">
    <location>
        <begin position="586"/>
        <end position="683"/>
    </location>
</feature>
<sequence>MPLVPSFRIKLDDQILQGLATVGKFDGKNPCLTCATSGGKIFVYDPYSRRDEQDTPKVRYLNINKNITAVASGRLDPNIGRDILLVGTNTDVMAYDVEENRDVFFKEVPDGVNAMVCGRVGTHNQQPLAVVGGSCNITGYDADGEERFWTVTGDNVRAMALADVTGDGSNELLVGSDDYEIRVFANDDAISEVTEAEKVVGLAHLSGSRFGYALENGTVGVYEGRKRKWRIKSKNRVTAFSAFDLTGDGRKEICVGWSNGKLEVRNQETGEVVYKDSFKSPISALLRADYRQDGGGDDMICCSLDGEVRGYKTQGALGGVGSLKDDEFMDENVKEETLVELNQKRQDLLAELKGYERNTRALYNAGVGGETETTGTIPKDTKVNSSLEMNPEEGCGEVVLSTNNDTVIKAAILFSEEIFDEEARFVYFPNPQRVAKVAIKPKKDSAADVAIKVLVSSRTSSTYHVFEVDFRLPRFCMYLPLKALPQVPASSVQVRIAERLVKIAKWIDDAFMLQTSREVDDYSEECGCHMVCLRDSKPLSIRAVNAGDDGCDVVVHCDDMDTCGEVIQDMTKALGLGDVECTADFPYDMERLRETLTRVDEYNALRSRLVTDVADASNTIKHLIIRAEDSRILKDWKTMTRMYGELRDLNRELIREHQKRVENHEALLAALREVNQTIQKAAKLRAGGPKTKMVAACRQAIKVNNVHALFKIIQLGADLAEQTAGFE</sequence>
<dbReference type="InterPro" id="IPR029430">
    <property type="entry name" value="BBS2_N"/>
</dbReference>
<feature type="domain" description="BBS2 GAE" evidence="9">
    <location>
        <begin position="390"/>
        <end position="475"/>
    </location>
</feature>
<dbReference type="InterPro" id="IPR029429">
    <property type="entry name" value="BBS2_Mid"/>
</dbReference>
<dbReference type="SUPFAM" id="SSF50998">
    <property type="entry name" value="Quinoprotein alcohol dehydrogenase-like"/>
    <property type="match status" value="1"/>
</dbReference>
<dbReference type="Pfam" id="PF23350">
    <property type="entry name" value="BBS2_pf"/>
    <property type="match status" value="1"/>
</dbReference>
<comment type="subcellular location">
    <subcellularLocation>
        <location evidence="1">Cell projection</location>
        <location evidence="1">Cilium</location>
    </subcellularLocation>
    <subcellularLocation>
        <location evidence="2">Cytoplasm</location>
        <location evidence="2">Cytoskeleton</location>
    </subcellularLocation>
</comment>
<dbReference type="KEGG" id="mis:MICPUN_57477"/>
<dbReference type="GO" id="GO:0036064">
    <property type="term" value="C:ciliary basal body"/>
    <property type="evidence" value="ECO:0007669"/>
    <property type="project" value="TreeGrafter"/>
</dbReference>
<dbReference type="GO" id="GO:1905515">
    <property type="term" value="P:non-motile cilium assembly"/>
    <property type="evidence" value="ECO:0007669"/>
    <property type="project" value="InterPro"/>
</dbReference>
<evidence type="ECO:0000259" key="9">
    <source>
        <dbReference type="Pfam" id="PF14782"/>
    </source>
</evidence>
<dbReference type="InterPro" id="IPR055380">
    <property type="entry name" value="BBS2_hp_dom"/>
</dbReference>
<evidence type="ECO:0000256" key="3">
    <source>
        <dbReference type="ARBA" id="ARBA00022490"/>
    </source>
</evidence>
<evidence type="ECO:0000256" key="6">
    <source>
        <dbReference type="ARBA" id="ARBA00023273"/>
    </source>
</evidence>
<dbReference type="OrthoDB" id="2120021at2759"/>
<dbReference type="PANTHER" id="PTHR32465">
    <property type="entry name" value="BARDET-BIEDL SYNDROME 2 PROTEIN"/>
    <property type="match status" value="1"/>
</dbReference>
<feature type="domain" description="Ciliary BBSome complex subunit 2 middle region" evidence="10">
    <location>
        <begin position="158"/>
        <end position="265"/>
    </location>
</feature>
<gene>
    <name evidence="14" type="ORF">MICPUN_57477</name>
</gene>
<dbReference type="Pfam" id="PF23351">
    <property type="entry name" value="BBS2_CtH"/>
    <property type="match status" value="1"/>
</dbReference>
<name>C1E555_MICCC</name>
<dbReference type="InterPro" id="IPR055379">
    <property type="entry name" value="BBS2_pf_dom"/>
</dbReference>
<feature type="coiled-coil region" evidence="7">
    <location>
        <begin position="331"/>
        <end position="358"/>
    </location>
</feature>
<dbReference type="GO" id="GO:0031514">
    <property type="term" value="C:motile cilium"/>
    <property type="evidence" value="ECO:0007669"/>
    <property type="project" value="TreeGrafter"/>
</dbReference>
<dbReference type="Gene3D" id="2.130.10.10">
    <property type="entry name" value="YVTN repeat-like/Quinoprotein amine dehydrogenase"/>
    <property type="match status" value="1"/>
</dbReference>
<evidence type="ECO:0000256" key="4">
    <source>
        <dbReference type="ARBA" id="ARBA00023069"/>
    </source>
</evidence>
<evidence type="ECO:0000259" key="12">
    <source>
        <dbReference type="Pfam" id="PF23351"/>
    </source>
</evidence>
<evidence type="ECO:0000313" key="15">
    <source>
        <dbReference type="Proteomes" id="UP000002009"/>
    </source>
</evidence>
<reference evidence="14 15" key="1">
    <citation type="journal article" date="2009" name="Science">
        <title>Green evolution and dynamic adaptations revealed by genomes of the marine picoeukaryotes Micromonas.</title>
        <authorList>
            <person name="Worden A.Z."/>
            <person name="Lee J.H."/>
            <person name="Mock T."/>
            <person name="Rouze P."/>
            <person name="Simmons M.P."/>
            <person name="Aerts A.L."/>
            <person name="Allen A.E."/>
            <person name="Cuvelier M.L."/>
            <person name="Derelle E."/>
            <person name="Everett M.V."/>
            <person name="Foulon E."/>
            <person name="Grimwood J."/>
            <person name="Gundlach H."/>
            <person name="Henrissat B."/>
            <person name="Napoli C."/>
            <person name="McDonald S.M."/>
            <person name="Parker M.S."/>
            <person name="Rombauts S."/>
            <person name="Salamov A."/>
            <person name="Von Dassow P."/>
            <person name="Badger J.H."/>
            <person name="Coutinho P.M."/>
            <person name="Demir E."/>
            <person name="Dubchak I."/>
            <person name="Gentemann C."/>
            <person name="Eikrem W."/>
            <person name="Gready J.E."/>
            <person name="John U."/>
            <person name="Lanier W."/>
            <person name="Lindquist E.A."/>
            <person name="Lucas S."/>
            <person name="Mayer K.F."/>
            <person name="Moreau H."/>
            <person name="Not F."/>
            <person name="Otillar R."/>
            <person name="Panaud O."/>
            <person name="Pangilinan J."/>
            <person name="Paulsen I."/>
            <person name="Piegu B."/>
            <person name="Poliakov A."/>
            <person name="Robbens S."/>
            <person name="Schmutz J."/>
            <person name="Toulza E."/>
            <person name="Wyss T."/>
            <person name="Zelensky A."/>
            <person name="Zhou K."/>
            <person name="Armbrust E.V."/>
            <person name="Bhattacharya D."/>
            <person name="Goodenough U.W."/>
            <person name="Van de Peer Y."/>
            <person name="Grigoriev I.V."/>
        </authorList>
    </citation>
    <scope>NUCLEOTIDE SEQUENCE [LARGE SCALE GENOMIC DNA]</scope>
    <source>
        <strain evidence="15">RCC299 / NOUM17</strain>
    </source>
</reference>
<dbReference type="InterPro" id="IPR029333">
    <property type="entry name" value="BBS2_GAE_dom"/>
</dbReference>
<dbReference type="Pfam" id="PF14783">
    <property type="entry name" value="BBS2_Mid"/>
    <property type="match status" value="1"/>
</dbReference>
<dbReference type="InterPro" id="IPR055381">
    <property type="entry name" value="BBS2_CtH_dom"/>
</dbReference>
<keyword evidence="6" id="KW-0966">Cell projection</keyword>
<dbReference type="OMA" id="MSDGANC"/>
<keyword evidence="7" id="KW-0175">Coiled coil</keyword>
<evidence type="ECO:0000256" key="2">
    <source>
        <dbReference type="ARBA" id="ARBA00004245"/>
    </source>
</evidence>
<evidence type="ECO:0008006" key="16">
    <source>
        <dbReference type="Google" id="ProtNLM"/>
    </source>
</evidence>